<dbReference type="RefSeq" id="WP_371838036.1">
    <property type="nucleotide sequence ID" value="NZ_JBGMEK010000008.1"/>
</dbReference>
<evidence type="ECO:0000256" key="5">
    <source>
        <dbReference type="SAM" id="Phobius"/>
    </source>
</evidence>
<evidence type="ECO:0000313" key="7">
    <source>
        <dbReference type="Proteomes" id="UP001569428"/>
    </source>
</evidence>
<evidence type="ECO:0000256" key="2">
    <source>
        <dbReference type="ARBA" id="ARBA00022692"/>
    </source>
</evidence>
<keyword evidence="7" id="KW-1185">Reference proteome</keyword>
<dbReference type="Pfam" id="PF04172">
    <property type="entry name" value="LrgB"/>
    <property type="match status" value="1"/>
</dbReference>
<feature type="transmembrane region" description="Helical" evidence="5">
    <location>
        <begin position="6"/>
        <end position="26"/>
    </location>
</feature>
<dbReference type="EMBL" id="JBGMEK010000008">
    <property type="protein sequence ID" value="MFA0810446.1"/>
    <property type="molecule type" value="Genomic_DNA"/>
</dbReference>
<evidence type="ECO:0000313" key="6">
    <source>
        <dbReference type="EMBL" id="MFA0810446.1"/>
    </source>
</evidence>
<keyword evidence="4 5" id="KW-0472">Membrane</keyword>
<keyword evidence="3 5" id="KW-1133">Transmembrane helix</keyword>
<proteinExistence type="predicted"/>
<feature type="transmembrane region" description="Helical" evidence="5">
    <location>
        <begin position="146"/>
        <end position="169"/>
    </location>
</feature>
<gene>
    <name evidence="6" type="ORF">ACCI49_05880</name>
</gene>
<dbReference type="PANTHER" id="PTHR30249">
    <property type="entry name" value="PUTATIVE SEROTONIN TRANSPORTER"/>
    <property type="match status" value="1"/>
</dbReference>
<keyword evidence="2 5" id="KW-0812">Transmembrane</keyword>
<dbReference type="PANTHER" id="PTHR30249:SF0">
    <property type="entry name" value="PLASTIDAL GLYCOLATE_GLYCERATE TRANSLOCATOR 1, CHLOROPLASTIC"/>
    <property type="match status" value="1"/>
</dbReference>
<feature type="transmembrane region" description="Helical" evidence="5">
    <location>
        <begin position="33"/>
        <end position="51"/>
    </location>
</feature>
<feature type="transmembrane region" description="Helical" evidence="5">
    <location>
        <begin position="202"/>
        <end position="226"/>
    </location>
</feature>
<evidence type="ECO:0000256" key="4">
    <source>
        <dbReference type="ARBA" id="ARBA00023136"/>
    </source>
</evidence>
<protein>
    <submittedName>
        <fullName evidence="6">LrgB family protein</fullName>
    </submittedName>
</protein>
<organism evidence="6 7">
    <name type="scientific">Microbulbifer epialgicus</name>
    <dbReference type="NCBI Taxonomy" id="393907"/>
    <lineage>
        <taxon>Bacteria</taxon>
        <taxon>Pseudomonadati</taxon>
        <taxon>Pseudomonadota</taxon>
        <taxon>Gammaproteobacteria</taxon>
        <taxon>Cellvibrionales</taxon>
        <taxon>Microbulbiferaceae</taxon>
        <taxon>Microbulbifer</taxon>
    </lineage>
</organism>
<accession>A0ABV4NWG2</accession>
<feature type="transmembrane region" description="Helical" evidence="5">
    <location>
        <begin position="63"/>
        <end position="80"/>
    </location>
</feature>
<feature type="transmembrane region" description="Helical" evidence="5">
    <location>
        <begin position="92"/>
        <end position="116"/>
    </location>
</feature>
<dbReference type="Proteomes" id="UP001569428">
    <property type="component" value="Unassembled WGS sequence"/>
</dbReference>
<comment type="caution">
    <text evidence="6">The sequence shown here is derived from an EMBL/GenBank/DDBJ whole genome shotgun (WGS) entry which is preliminary data.</text>
</comment>
<dbReference type="InterPro" id="IPR007300">
    <property type="entry name" value="CidB/LrgB"/>
</dbReference>
<evidence type="ECO:0000256" key="1">
    <source>
        <dbReference type="ARBA" id="ARBA00004141"/>
    </source>
</evidence>
<comment type="subcellular location">
    <subcellularLocation>
        <location evidence="1">Membrane</location>
        <topology evidence="1">Multi-pass membrane protein</topology>
    </subcellularLocation>
</comment>
<reference evidence="6 7" key="1">
    <citation type="submission" date="2024-08" db="EMBL/GenBank/DDBJ databases">
        <authorList>
            <person name="Ishaq N."/>
        </authorList>
    </citation>
    <scope>NUCLEOTIDE SEQUENCE [LARGE SCALE GENOMIC DNA]</scope>
    <source>
        <strain evidence="6 7">DSM 18651</strain>
    </source>
</reference>
<sequence>MNEFLHSPLFALPLSLSAFWAGVCIYRRSGTVLFHPIVTASLLVTALLYTLDIPYGDYQQASALLYALLGPAVVALAVPLKQNLTVLRRAGWPLLVTITVGAFLAPTVAVLIALLFGAGESVLLALSGKSITTPIALTIAEKIHSAVSLTAGIVILTGVVGALATPPLLKRLSIRDERILGVVLGINAHAVGTARALEISALCGACAAFAMGLCGALTALVLPLIVGG</sequence>
<evidence type="ECO:0000256" key="3">
    <source>
        <dbReference type="ARBA" id="ARBA00022989"/>
    </source>
</evidence>
<name>A0ABV4NWG2_9GAMM</name>